<feature type="transmembrane region" description="Helical" evidence="1">
    <location>
        <begin position="359"/>
        <end position="380"/>
    </location>
</feature>
<keyword evidence="1" id="KW-0472">Membrane</keyword>
<name>A0A239FEQ8_9BACT</name>
<dbReference type="Proteomes" id="UP000198432">
    <property type="component" value="Unassembled WGS sequence"/>
</dbReference>
<dbReference type="Pfam" id="PF03929">
    <property type="entry name" value="PepSY_TM"/>
    <property type="match status" value="1"/>
</dbReference>
<keyword evidence="1" id="KW-1133">Transmembrane helix</keyword>
<keyword evidence="3" id="KW-1185">Reference proteome</keyword>
<gene>
    <name evidence="2" type="ORF">SAMN06296052_108149</name>
</gene>
<evidence type="ECO:0000313" key="3">
    <source>
        <dbReference type="Proteomes" id="UP000198432"/>
    </source>
</evidence>
<sequence>MHYTFRKFINDIHLWLGIASGLVLFIVCLSGTIYTFHTEIEEWLEPAKYEVDAPAQATLLPVDALIPQLQQELKGKVVSLEIQEDKGSTYRVGVAAKPEGREGAAQAGRGGGHDGGRPTTYFVNPYTGEVLGTTDGPATEFFRTVMQLHRWLLIEGDVGKIIVGVSTIIFVFLVLSGLVLWFPVKLKNWKQGFKVKTDANWKRVNHDLHNTLGFYSSILLLIMALTGLCWSFGWYRDGLSSVMGAEVFKGRGEKPAPSDPAGEHLNLTVADFIQRANALVPYEGDLRVSLPSDSLSSVVISKSKTGFFALAAADKVQLDQYSGELIKLELFSEKPLNEQVVSLIKPLHLGEVYGTFSKILYFIACLVATSLPITGTMIWINKLRKKPRKKRSKDIAMPA</sequence>
<evidence type="ECO:0000313" key="2">
    <source>
        <dbReference type="EMBL" id="SNS55245.1"/>
    </source>
</evidence>
<dbReference type="PANTHER" id="PTHR34219">
    <property type="entry name" value="IRON-REGULATED INNER MEMBRANE PROTEIN-RELATED"/>
    <property type="match status" value="1"/>
</dbReference>
<reference evidence="3" key="1">
    <citation type="submission" date="2017-06" db="EMBL/GenBank/DDBJ databases">
        <authorList>
            <person name="Varghese N."/>
            <person name="Submissions S."/>
        </authorList>
    </citation>
    <scope>NUCLEOTIDE SEQUENCE [LARGE SCALE GENOMIC DNA]</scope>
    <source>
        <strain evidence="3">NKM1</strain>
    </source>
</reference>
<dbReference type="RefSeq" id="WP_089319218.1">
    <property type="nucleotide sequence ID" value="NZ_FZOQ01000008.1"/>
</dbReference>
<feature type="transmembrane region" description="Helical" evidence="1">
    <location>
        <begin position="212"/>
        <end position="235"/>
    </location>
</feature>
<dbReference type="AlphaFoldDB" id="A0A239FEQ8"/>
<proteinExistence type="predicted"/>
<keyword evidence="1" id="KW-0812">Transmembrane</keyword>
<dbReference type="InterPro" id="IPR005625">
    <property type="entry name" value="PepSY-ass_TM"/>
</dbReference>
<feature type="transmembrane region" description="Helical" evidence="1">
    <location>
        <begin position="161"/>
        <end position="184"/>
    </location>
</feature>
<feature type="transmembrane region" description="Helical" evidence="1">
    <location>
        <begin position="12"/>
        <end position="36"/>
    </location>
</feature>
<dbReference type="OrthoDB" id="111691at2"/>
<organism evidence="2 3">
    <name type="scientific">Pontibacter ummariensis</name>
    <dbReference type="NCBI Taxonomy" id="1610492"/>
    <lineage>
        <taxon>Bacteria</taxon>
        <taxon>Pseudomonadati</taxon>
        <taxon>Bacteroidota</taxon>
        <taxon>Cytophagia</taxon>
        <taxon>Cytophagales</taxon>
        <taxon>Hymenobacteraceae</taxon>
        <taxon>Pontibacter</taxon>
    </lineage>
</organism>
<accession>A0A239FEQ8</accession>
<dbReference type="EMBL" id="FZOQ01000008">
    <property type="protein sequence ID" value="SNS55245.1"/>
    <property type="molecule type" value="Genomic_DNA"/>
</dbReference>
<evidence type="ECO:0000256" key="1">
    <source>
        <dbReference type="SAM" id="Phobius"/>
    </source>
</evidence>
<protein>
    <submittedName>
        <fullName evidence="2">Uncharacterized iron-regulated membrane protein</fullName>
    </submittedName>
</protein>